<gene>
    <name evidence="2" type="ORF">I4W93_015350</name>
</gene>
<dbReference type="SUPFAM" id="SSF53795">
    <property type="entry name" value="PEP carboxykinase-like"/>
    <property type="match status" value="1"/>
</dbReference>
<dbReference type="GO" id="GO:0016301">
    <property type="term" value="F:kinase activity"/>
    <property type="evidence" value="ECO:0007669"/>
    <property type="project" value="UniProtKB-KW"/>
</dbReference>
<dbReference type="InterPro" id="IPR027600">
    <property type="entry name" value="HprK-rel_A"/>
</dbReference>
<feature type="coiled-coil region" evidence="1">
    <location>
        <begin position="255"/>
        <end position="282"/>
    </location>
</feature>
<protein>
    <submittedName>
        <fullName evidence="2">HprK-related kinase A</fullName>
    </submittedName>
</protein>
<dbReference type="InterPro" id="IPR027417">
    <property type="entry name" value="P-loop_NTPase"/>
</dbReference>
<reference evidence="2 3" key="1">
    <citation type="submission" date="2021-08" db="EMBL/GenBank/DDBJ databases">
        <title>Rheinheimera aquimaris sp. nov., isolated from seawater of the East Sea in Korea.</title>
        <authorList>
            <person name="Kim K.H."/>
            <person name="Wenting R."/>
            <person name="Kim K.R."/>
            <person name="Jeon C.O."/>
        </authorList>
    </citation>
    <scope>NUCLEOTIDE SEQUENCE [LARGE SCALE GENOMIC DNA]</scope>
    <source>
        <strain evidence="2 3">MA-13</strain>
    </source>
</reference>
<dbReference type="Proteomes" id="UP000663814">
    <property type="component" value="Unassembled WGS sequence"/>
</dbReference>
<name>A0ABS7XBM8_9GAMM</name>
<sequence>MTDFVINTVPFSVLVSSRSQALHTAVSQLYPPQLVLAPEPEKIYDFCLTVERKWAGWGRPYHVSAGQQHFRMTDSAQVVPVFEWGFNWCIASYQHQYLAIHAAVLERHGKALIMPAPPGSGKSTLCAAMMLEGWRLLSDEMCLVDLTDGSIVPCVRPVSLKNQSLKLVQSWYPSAQIRQITTGTTKGTVGYLLPLADSWQARGQTATAAWVVFPQYNVNQTQLQLSPISKADAFMHLANNSFNYAVLAEHGFNSLGRLTQQIQAYRLEYADIKQALSELSQLC</sequence>
<keyword evidence="3" id="KW-1185">Reference proteome</keyword>
<evidence type="ECO:0000313" key="3">
    <source>
        <dbReference type="Proteomes" id="UP000663814"/>
    </source>
</evidence>
<comment type="caution">
    <text evidence="2">The sequence shown here is derived from an EMBL/GenBank/DDBJ whole genome shotgun (WGS) entry which is preliminary data.</text>
</comment>
<organism evidence="2 3">
    <name type="scientific">Rheinheimera maricola</name>
    <dbReference type="NCBI Taxonomy" id="2793282"/>
    <lineage>
        <taxon>Bacteria</taxon>
        <taxon>Pseudomonadati</taxon>
        <taxon>Pseudomonadota</taxon>
        <taxon>Gammaproteobacteria</taxon>
        <taxon>Chromatiales</taxon>
        <taxon>Chromatiaceae</taxon>
        <taxon>Rheinheimera</taxon>
    </lineage>
</organism>
<dbReference type="EMBL" id="JAERPS020000005">
    <property type="protein sequence ID" value="MBZ9612963.1"/>
    <property type="molecule type" value="Genomic_DNA"/>
</dbReference>
<accession>A0ABS7XBM8</accession>
<proteinExistence type="predicted"/>
<dbReference type="NCBIfam" id="TIGR04352">
    <property type="entry name" value="HprK_rel_A"/>
    <property type="match status" value="1"/>
</dbReference>
<dbReference type="Gene3D" id="3.40.50.300">
    <property type="entry name" value="P-loop containing nucleotide triphosphate hydrolases"/>
    <property type="match status" value="1"/>
</dbReference>
<evidence type="ECO:0000313" key="2">
    <source>
        <dbReference type="EMBL" id="MBZ9612963.1"/>
    </source>
</evidence>
<keyword evidence="2" id="KW-0418">Kinase</keyword>
<evidence type="ECO:0000256" key="1">
    <source>
        <dbReference type="SAM" id="Coils"/>
    </source>
</evidence>
<dbReference type="RefSeq" id="WP_205312439.1">
    <property type="nucleotide sequence ID" value="NZ_JAERPS020000005.1"/>
</dbReference>
<keyword evidence="2" id="KW-0808">Transferase</keyword>
<keyword evidence="1" id="KW-0175">Coiled coil</keyword>